<dbReference type="InterPro" id="IPR020568">
    <property type="entry name" value="Ribosomal_Su5_D2-typ_SF"/>
</dbReference>
<dbReference type="Gene3D" id="3.30.230.70">
    <property type="entry name" value="GHMP Kinase, N-terminal domain"/>
    <property type="match status" value="1"/>
</dbReference>
<dbReference type="WBParaSite" id="maker-uti_cns_0010758-snap-gene-0.4-mRNA-1">
    <property type="protein sequence ID" value="maker-uti_cns_0010758-snap-gene-0.4-mRNA-1"/>
    <property type="gene ID" value="maker-uti_cns_0010758-snap-gene-0.4"/>
</dbReference>
<dbReference type="AlphaFoldDB" id="A0A1I8I8Q8"/>
<accession>A0A1I8I8Q8</accession>
<dbReference type="Proteomes" id="UP000095280">
    <property type="component" value="Unplaced"/>
</dbReference>
<name>A0A1I8I8Q8_9PLAT</name>
<sequence length="220" mass="22046">MRSAQLGLVQSASGSCLYRSDGTASLAYINGPVGLGSGGGAGGARFRATPGQADLRLSLLSAGGSGASARSLKCVESLVLDCLKRCLILTDYPNTAICVTVALIETPSPVAAGGPGSAEAAAAAVLNSRALAMLDAGLSMQRVPLAVTVGGSGVGGGLLVGDNTCNDRGGRRLLACWGAPPPDPQLLADGGSVAVQLQTLEDFIRRVCRRRLKRPGCGGQ</sequence>
<dbReference type="PROSITE" id="PS51257">
    <property type="entry name" value="PROKAR_LIPOPROTEIN"/>
    <property type="match status" value="1"/>
</dbReference>
<organism evidence="1 2">
    <name type="scientific">Macrostomum lignano</name>
    <dbReference type="NCBI Taxonomy" id="282301"/>
    <lineage>
        <taxon>Eukaryota</taxon>
        <taxon>Metazoa</taxon>
        <taxon>Spiralia</taxon>
        <taxon>Lophotrochozoa</taxon>
        <taxon>Platyhelminthes</taxon>
        <taxon>Rhabditophora</taxon>
        <taxon>Macrostomorpha</taxon>
        <taxon>Macrostomida</taxon>
        <taxon>Macrostomidae</taxon>
        <taxon>Macrostomum</taxon>
    </lineage>
</organism>
<reference evidence="2" key="1">
    <citation type="submission" date="2016-11" db="UniProtKB">
        <authorList>
            <consortium name="WormBaseParasite"/>
        </authorList>
    </citation>
    <scope>IDENTIFICATION</scope>
</reference>
<dbReference type="InterPro" id="IPR001247">
    <property type="entry name" value="ExoRNase_PH_dom1"/>
</dbReference>
<keyword evidence="1" id="KW-1185">Reference proteome</keyword>
<evidence type="ECO:0000313" key="2">
    <source>
        <dbReference type="WBParaSite" id="maker-uti_cns_0010758-snap-gene-0.4-mRNA-1"/>
    </source>
</evidence>
<proteinExistence type="predicted"/>
<dbReference type="InterPro" id="IPR027408">
    <property type="entry name" value="PNPase/RNase_PH_dom_sf"/>
</dbReference>
<dbReference type="SUPFAM" id="SSF54211">
    <property type="entry name" value="Ribosomal protein S5 domain 2-like"/>
    <property type="match status" value="1"/>
</dbReference>
<protein>
    <submittedName>
        <fullName evidence="2">RNase_PH domain-containing protein</fullName>
    </submittedName>
</protein>
<evidence type="ECO:0000313" key="1">
    <source>
        <dbReference type="Proteomes" id="UP000095280"/>
    </source>
</evidence>
<dbReference type="Pfam" id="PF01138">
    <property type="entry name" value="RNase_PH"/>
    <property type="match status" value="1"/>
</dbReference>